<evidence type="ECO:0000313" key="3">
    <source>
        <dbReference type="Proteomes" id="UP000076586"/>
    </source>
</evidence>
<dbReference type="EMBL" id="BDCR01000004">
    <property type="protein sequence ID" value="GAT63933.1"/>
    <property type="molecule type" value="Genomic_DNA"/>
</dbReference>
<proteinExistence type="predicted"/>
<name>A0A161M5Y2_9BACT</name>
<reference evidence="3" key="2">
    <citation type="journal article" date="2017" name="Genome Announc.">
        <title>Draft genome sequence of Paludibacter jiangxiensis NM7(T), a propionate-producing fermentative bacterium.</title>
        <authorList>
            <person name="Qiu Y.-L."/>
            <person name="Tourlousse D.M."/>
            <person name="Matsuura N."/>
            <person name="Ohashi A."/>
            <person name="Sekiguchi Y."/>
        </authorList>
    </citation>
    <scope>NUCLEOTIDE SEQUENCE [LARGE SCALE GENOMIC DNA]</scope>
    <source>
        <strain evidence="3">NM7</strain>
    </source>
</reference>
<evidence type="ECO:0000256" key="1">
    <source>
        <dbReference type="SAM" id="Phobius"/>
    </source>
</evidence>
<organism evidence="2 3">
    <name type="scientific">Paludibacter jiangxiensis</name>
    <dbReference type="NCBI Taxonomy" id="681398"/>
    <lineage>
        <taxon>Bacteria</taxon>
        <taxon>Pseudomonadati</taxon>
        <taxon>Bacteroidota</taxon>
        <taxon>Bacteroidia</taxon>
        <taxon>Bacteroidales</taxon>
        <taxon>Paludibacteraceae</taxon>
        <taxon>Paludibacter</taxon>
    </lineage>
</organism>
<keyword evidence="1" id="KW-1133">Transmembrane helix</keyword>
<protein>
    <submittedName>
        <fullName evidence="2">Cell division protein FtsQ</fullName>
    </submittedName>
</protein>
<evidence type="ECO:0000313" key="2">
    <source>
        <dbReference type="EMBL" id="GAT63933.1"/>
    </source>
</evidence>
<dbReference type="GO" id="GO:0051301">
    <property type="term" value="P:cell division"/>
    <property type="evidence" value="ECO:0007669"/>
    <property type="project" value="UniProtKB-KW"/>
</dbReference>
<dbReference type="AlphaFoldDB" id="A0A161M5Y2"/>
<keyword evidence="2" id="KW-0131">Cell cycle</keyword>
<accession>A0A161M5Y2</accession>
<feature type="transmembrane region" description="Helical" evidence="1">
    <location>
        <begin position="29"/>
        <end position="50"/>
    </location>
</feature>
<dbReference type="Proteomes" id="UP000076586">
    <property type="component" value="Unassembled WGS sequence"/>
</dbReference>
<sequence>MLFFLNINISHNRLFSIFVFYIMKIRWKIVFISIGCLLVVSYLIFAGISFSGRLSTEVCHGVQVTVEDSSKIGFITSKEVFRLLESRNLNLVGQTMKHIDIGKIEREIRKNPYIDKVDCYKTLDGNVKISVWQRQPIVHVMTTENYYLDNDFHKMPFVPGYSTYVPIVSGTVSQAYIHYKLFPFIRFLQGNEFWNAQVEQIYVQNDSTVELVPRVGDYIINLGSVDRYEQKLGKLMELYNKAFNTIGWNRYSYIDLQYRDKVICSKKSDEPVPVKQEVEGSEPIQ</sequence>
<keyword evidence="2" id="KW-0132">Cell division</keyword>
<reference evidence="3" key="1">
    <citation type="submission" date="2016-04" db="EMBL/GenBank/DDBJ databases">
        <title>Draft genome sequence of Paludibacter jiangxiensis strain NM7.</title>
        <authorList>
            <person name="Qiu Y."/>
            <person name="Matsuura N."/>
            <person name="Ohashi A."/>
            <person name="Tourlousse M.D."/>
            <person name="Sekiguchi Y."/>
        </authorList>
    </citation>
    <scope>NUCLEOTIDE SEQUENCE [LARGE SCALE GENOMIC DNA]</scope>
    <source>
        <strain evidence="3">NM7</strain>
    </source>
</reference>
<comment type="caution">
    <text evidence="2">The sequence shown here is derived from an EMBL/GenBank/DDBJ whole genome shotgun (WGS) entry which is preliminary data.</text>
</comment>
<keyword evidence="1" id="KW-0812">Transmembrane</keyword>
<keyword evidence="1" id="KW-0472">Membrane</keyword>
<dbReference type="STRING" id="681398.PJIAN_4476"/>
<keyword evidence="3" id="KW-1185">Reference proteome</keyword>
<gene>
    <name evidence="2" type="ORF">PJIAN_4476</name>
</gene>